<organism evidence="10 11">
    <name type="scientific">Chitinophaga agri</name>
    <dbReference type="NCBI Taxonomy" id="2703787"/>
    <lineage>
        <taxon>Bacteria</taxon>
        <taxon>Pseudomonadati</taxon>
        <taxon>Bacteroidota</taxon>
        <taxon>Chitinophagia</taxon>
        <taxon>Chitinophagales</taxon>
        <taxon>Chitinophagaceae</taxon>
        <taxon>Chitinophaga</taxon>
    </lineage>
</organism>
<keyword evidence="11" id="KW-1185">Reference proteome</keyword>
<dbReference type="InterPro" id="IPR036942">
    <property type="entry name" value="Beta-barrel_TonB_sf"/>
</dbReference>
<dbReference type="NCBIfam" id="TIGR04056">
    <property type="entry name" value="OMP_RagA_SusC"/>
    <property type="match status" value="1"/>
</dbReference>
<protein>
    <submittedName>
        <fullName evidence="10">SusC/RagA family TonB-linked outer membrane protein</fullName>
    </submittedName>
</protein>
<evidence type="ECO:0000256" key="7">
    <source>
        <dbReference type="ARBA" id="ARBA00023237"/>
    </source>
</evidence>
<reference evidence="10 11" key="1">
    <citation type="submission" date="2020-01" db="EMBL/GenBank/DDBJ databases">
        <title>Complete genome sequence of Chitinophaga sp. H33E-04 isolated from quinoa roots.</title>
        <authorList>
            <person name="Weon H.-Y."/>
            <person name="Lee S.A."/>
        </authorList>
    </citation>
    <scope>NUCLEOTIDE SEQUENCE [LARGE SCALE GENOMIC DNA]</scope>
    <source>
        <strain evidence="10 11">H33E-04</strain>
    </source>
</reference>
<proteinExistence type="inferred from homology"/>
<dbReference type="PROSITE" id="PS52016">
    <property type="entry name" value="TONB_DEPENDENT_REC_3"/>
    <property type="match status" value="1"/>
</dbReference>
<evidence type="ECO:0000256" key="1">
    <source>
        <dbReference type="ARBA" id="ARBA00004571"/>
    </source>
</evidence>
<evidence type="ECO:0000313" key="10">
    <source>
        <dbReference type="EMBL" id="QHS59078.1"/>
    </source>
</evidence>
<dbReference type="GO" id="GO:0015344">
    <property type="term" value="F:siderophore uptake transmembrane transporter activity"/>
    <property type="evidence" value="ECO:0007669"/>
    <property type="project" value="TreeGrafter"/>
</dbReference>
<dbReference type="PANTHER" id="PTHR30069:SF29">
    <property type="entry name" value="HEMOGLOBIN AND HEMOGLOBIN-HAPTOGLOBIN-BINDING PROTEIN 1-RELATED"/>
    <property type="match status" value="1"/>
</dbReference>
<dbReference type="InterPro" id="IPR037066">
    <property type="entry name" value="Plug_dom_sf"/>
</dbReference>
<dbReference type="SUPFAM" id="SSF56935">
    <property type="entry name" value="Porins"/>
    <property type="match status" value="1"/>
</dbReference>
<dbReference type="RefSeq" id="WP_162330780.1">
    <property type="nucleotide sequence ID" value="NZ_CP048113.1"/>
</dbReference>
<comment type="subcellular location">
    <subcellularLocation>
        <location evidence="1 8">Cell outer membrane</location>
        <topology evidence="1 8">Multi-pass membrane protein</topology>
    </subcellularLocation>
</comment>
<evidence type="ECO:0000256" key="8">
    <source>
        <dbReference type="PROSITE-ProRule" id="PRU01360"/>
    </source>
</evidence>
<dbReference type="NCBIfam" id="TIGR04057">
    <property type="entry name" value="SusC_RagA_signa"/>
    <property type="match status" value="1"/>
</dbReference>
<keyword evidence="2 8" id="KW-0813">Transport</keyword>
<dbReference type="KEGG" id="chih:GWR21_05555"/>
<keyword evidence="7 8" id="KW-0998">Cell outer membrane</keyword>
<dbReference type="EMBL" id="CP048113">
    <property type="protein sequence ID" value="QHS59078.1"/>
    <property type="molecule type" value="Genomic_DNA"/>
</dbReference>
<evidence type="ECO:0000256" key="6">
    <source>
        <dbReference type="ARBA" id="ARBA00023136"/>
    </source>
</evidence>
<dbReference type="Proteomes" id="UP000476411">
    <property type="component" value="Chromosome"/>
</dbReference>
<comment type="similarity">
    <text evidence="8">Belongs to the TonB-dependent receptor family.</text>
</comment>
<dbReference type="InterPro" id="IPR023997">
    <property type="entry name" value="TonB-dep_OMP_SusC/RagA_CS"/>
</dbReference>
<dbReference type="GO" id="GO:0009279">
    <property type="term" value="C:cell outer membrane"/>
    <property type="evidence" value="ECO:0007669"/>
    <property type="project" value="UniProtKB-SubCell"/>
</dbReference>
<dbReference type="Pfam" id="PF07715">
    <property type="entry name" value="Plug"/>
    <property type="match status" value="1"/>
</dbReference>
<dbReference type="InterPro" id="IPR008969">
    <property type="entry name" value="CarboxyPept-like_regulatory"/>
</dbReference>
<dbReference type="InterPro" id="IPR012910">
    <property type="entry name" value="Plug_dom"/>
</dbReference>
<dbReference type="AlphaFoldDB" id="A0A6B9Z9Y1"/>
<dbReference type="InterPro" id="IPR023996">
    <property type="entry name" value="TonB-dep_OMP_SusC/RagA"/>
</dbReference>
<gene>
    <name evidence="10" type="ORF">GWR21_05555</name>
</gene>
<dbReference type="Gene3D" id="2.60.40.1120">
    <property type="entry name" value="Carboxypeptidase-like, regulatory domain"/>
    <property type="match status" value="1"/>
</dbReference>
<dbReference type="Pfam" id="PF13715">
    <property type="entry name" value="CarbopepD_reg_2"/>
    <property type="match status" value="1"/>
</dbReference>
<dbReference type="Gene3D" id="2.40.170.20">
    <property type="entry name" value="TonB-dependent receptor, beta-barrel domain"/>
    <property type="match status" value="1"/>
</dbReference>
<evidence type="ECO:0000256" key="4">
    <source>
        <dbReference type="ARBA" id="ARBA00022692"/>
    </source>
</evidence>
<keyword evidence="3 8" id="KW-1134">Transmembrane beta strand</keyword>
<dbReference type="Gene3D" id="2.170.130.10">
    <property type="entry name" value="TonB-dependent receptor, plug domain"/>
    <property type="match status" value="1"/>
</dbReference>
<accession>A0A6B9Z9Y1</accession>
<evidence type="ECO:0000256" key="2">
    <source>
        <dbReference type="ARBA" id="ARBA00022448"/>
    </source>
</evidence>
<dbReference type="InterPro" id="IPR039426">
    <property type="entry name" value="TonB-dep_rcpt-like"/>
</dbReference>
<evidence type="ECO:0000313" key="11">
    <source>
        <dbReference type="Proteomes" id="UP000476411"/>
    </source>
</evidence>
<name>A0A6B9Z9Y1_9BACT</name>
<dbReference type="PANTHER" id="PTHR30069">
    <property type="entry name" value="TONB-DEPENDENT OUTER MEMBRANE RECEPTOR"/>
    <property type="match status" value="1"/>
</dbReference>
<keyword evidence="5" id="KW-0732">Signal</keyword>
<feature type="domain" description="TonB-dependent receptor plug" evidence="9">
    <location>
        <begin position="220"/>
        <end position="349"/>
    </location>
</feature>
<dbReference type="GO" id="GO:0044718">
    <property type="term" value="P:siderophore transmembrane transport"/>
    <property type="evidence" value="ECO:0007669"/>
    <property type="project" value="TreeGrafter"/>
</dbReference>
<evidence type="ECO:0000259" key="9">
    <source>
        <dbReference type="Pfam" id="PF07715"/>
    </source>
</evidence>
<keyword evidence="4 8" id="KW-0812">Transmembrane</keyword>
<keyword evidence="6 8" id="KW-0472">Membrane</keyword>
<evidence type="ECO:0000256" key="3">
    <source>
        <dbReference type="ARBA" id="ARBA00022452"/>
    </source>
</evidence>
<sequence>MNNIIAGIRRRFINRLVGLIILFTAQLQVTAQGLKPWQQYAVRIDATQQPLKNIYASLQIQTGISFNYDENTVKGDQLVTMQFKGPLDQALQQLGRLSNTTYKQIGNAITAAYRQTTSADRNIAGVVYSQSDKQPLPGVSVVIKETKEATTTNSHGEFIFRFPQERPASFTLIFRYIGMEPQQVIITSQTRMSVTLQDNPLKMAEVVVTSSYTKDRRREEFVGSISQLNAAALQTDRPIESIDKMLEGMVAGVYVETNTSLNTPVKVNIRGQGSLTAIGGGRTTSTQPLYVIDGIPLYEQQRGDEHSSFANENYLNPLSNINPADIKSISVLKDAAASAIYGANAANGVIIITTKAGASGKTRLNVDYKTGVSTFINQIKYLNGPQYYELLRETYINNGMTPAMAEQLSGSKTIDTDWFGLTNRNASYHNVNMDLSGGKQGTTFRLSGGYLKQHASSLANDLEKIYARIRVDHEVSDRMRLAVNLSPTITSQNALNIYNNVLLPPNISPYNPDGSYNELSGLNVPNPIAVLNQNEDRHKSIAMTGSANASYKIADGLQVTANVGADYYSNREVNFLSGLNATGRTRNGFLQVFDRRNLGWIAFLQAAYEKHLTPDHHVYILAGTQAQDQQTDLLKGTGTGFSYDKLRNLNNAATQTSASSSMGNATISYYSQMAYDYKKKYYTAVNIRADKSSIFGGDKQVALNASLGVGWVISNENLLRNNRTLSFLRMRASYGSTGNSRIGSYAARGLYVFGGSNYQGNTGAVPDGTAAPNPDLSWEKNYKMNLGLDVTLFGRLEIVAEYYNNTVKDMISSINVAPETGFSTMSVNAADMRNKGFELTINSTNLQRDNFSWNTVFNTGFNNNKILRFNNGYTPMYSGEDQAVAQTGVSTSAIWGWKSAGVDPATGEELFYDPTGKKVNAATINALPTASGTVLGNRLPKFQGGIVNAFRIGPLTVTANIEYAYGSSVFLNKDIQSDGRNLNHRNQIVDLMQRWQQPGDITDIPKLYYPRTLVINSSRYLREITYLKLSNLSVNYQFPKSLLNRVAIENLSMYANVRNVFYWYKNDNGSDTRNGIAALRFLYPEMRSYTLGVRVGL</sequence>
<evidence type="ECO:0000256" key="5">
    <source>
        <dbReference type="ARBA" id="ARBA00022729"/>
    </source>
</evidence>
<dbReference type="SUPFAM" id="SSF49464">
    <property type="entry name" value="Carboxypeptidase regulatory domain-like"/>
    <property type="match status" value="1"/>
</dbReference>